<keyword evidence="6" id="KW-1185">Reference proteome</keyword>
<dbReference type="InterPro" id="IPR050109">
    <property type="entry name" value="HTH-type_TetR-like_transc_reg"/>
</dbReference>
<evidence type="ECO:0000313" key="6">
    <source>
        <dbReference type="Proteomes" id="UP001501821"/>
    </source>
</evidence>
<dbReference type="SUPFAM" id="SSF46689">
    <property type="entry name" value="Homeodomain-like"/>
    <property type="match status" value="1"/>
</dbReference>
<name>A0ABP7I0J9_9ACTN</name>
<comment type="caution">
    <text evidence="5">The sequence shown here is derived from an EMBL/GenBank/DDBJ whole genome shotgun (WGS) entry which is preliminary data.</text>
</comment>
<dbReference type="EMBL" id="BAABAH010000002">
    <property type="protein sequence ID" value="GAA3806837.1"/>
    <property type="molecule type" value="Genomic_DNA"/>
</dbReference>
<feature type="DNA-binding region" description="H-T-H motif" evidence="2">
    <location>
        <begin position="49"/>
        <end position="68"/>
    </location>
</feature>
<protein>
    <submittedName>
        <fullName evidence="5">TetR/AcrR family transcriptional regulator</fullName>
    </submittedName>
</protein>
<proteinExistence type="predicted"/>
<dbReference type="PRINTS" id="PR00455">
    <property type="entry name" value="HTHTETR"/>
</dbReference>
<feature type="region of interest" description="Disordered" evidence="3">
    <location>
        <begin position="1"/>
        <end position="25"/>
    </location>
</feature>
<feature type="compositionally biased region" description="Basic and acidic residues" evidence="3">
    <location>
        <begin position="16"/>
        <end position="25"/>
    </location>
</feature>
<dbReference type="PANTHER" id="PTHR30055:SF209">
    <property type="entry name" value="POSSIBLE TRANSCRIPTIONAL REGULATORY PROTEIN (PROBABLY TETR-FAMILY)"/>
    <property type="match status" value="1"/>
</dbReference>
<dbReference type="InterPro" id="IPR001647">
    <property type="entry name" value="HTH_TetR"/>
</dbReference>
<reference evidence="6" key="1">
    <citation type="journal article" date="2019" name="Int. J. Syst. Evol. Microbiol.">
        <title>The Global Catalogue of Microorganisms (GCM) 10K type strain sequencing project: providing services to taxonomists for standard genome sequencing and annotation.</title>
        <authorList>
            <consortium name="The Broad Institute Genomics Platform"/>
            <consortium name="The Broad Institute Genome Sequencing Center for Infectious Disease"/>
            <person name="Wu L."/>
            <person name="Ma J."/>
        </authorList>
    </citation>
    <scope>NUCLEOTIDE SEQUENCE [LARGE SCALE GENOMIC DNA]</scope>
    <source>
        <strain evidence="6">JCM 16953</strain>
    </source>
</reference>
<dbReference type="Gene3D" id="1.10.357.10">
    <property type="entry name" value="Tetracycline Repressor, domain 2"/>
    <property type="match status" value="1"/>
</dbReference>
<dbReference type="PROSITE" id="PS50977">
    <property type="entry name" value="HTH_TETR_2"/>
    <property type="match status" value="1"/>
</dbReference>
<gene>
    <name evidence="5" type="ORF">GCM10022242_07310</name>
</gene>
<accession>A0ABP7I0J9</accession>
<evidence type="ECO:0000256" key="3">
    <source>
        <dbReference type="SAM" id="MobiDB-lite"/>
    </source>
</evidence>
<keyword evidence="1 2" id="KW-0238">DNA-binding</keyword>
<evidence type="ECO:0000256" key="1">
    <source>
        <dbReference type="ARBA" id="ARBA00023125"/>
    </source>
</evidence>
<dbReference type="RefSeq" id="WP_344772443.1">
    <property type="nucleotide sequence ID" value="NZ_BAABAH010000002.1"/>
</dbReference>
<evidence type="ECO:0000313" key="5">
    <source>
        <dbReference type="EMBL" id="GAA3806837.1"/>
    </source>
</evidence>
<evidence type="ECO:0000259" key="4">
    <source>
        <dbReference type="PROSITE" id="PS50977"/>
    </source>
</evidence>
<dbReference type="PANTHER" id="PTHR30055">
    <property type="entry name" value="HTH-TYPE TRANSCRIPTIONAL REGULATOR RUTR"/>
    <property type="match status" value="1"/>
</dbReference>
<dbReference type="InterPro" id="IPR009057">
    <property type="entry name" value="Homeodomain-like_sf"/>
</dbReference>
<sequence>MDLPLAPGGRELPLLQRERPERSDAAHNREVLLRAAQELVEERGIDAVTMDDVARRACVGKGTLFRRFGTREGLMGQLLDHSEREWQAQVIGGPPPLGPGAPPMERLLAFGRSRVTLNLHHAELIEAARHPAARSFGALSFTTMHVRYLLEQLGVQGDVPYLATALVAPLEMIVLRQQVNREQVPLERIQAGWEDLVRRVVADH</sequence>
<dbReference type="Proteomes" id="UP001501821">
    <property type="component" value="Unassembled WGS sequence"/>
</dbReference>
<feature type="domain" description="HTH tetR-type" evidence="4">
    <location>
        <begin position="26"/>
        <end position="86"/>
    </location>
</feature>
<evidence type="ECO:0000256" key="2">
    <source>
        <dbReference type="PROSITE-ProRule" id="PRU00335"/>
    </source>
</evidence>
<dbReference type="Pfam" id="PF00440">
    <property type="entry name" value="TetR_N"/>
    <property type="match status" value="1"/>
</dbReference>
<organism evidence="5 6">
    <name type="scientific">Nocardioides panacisoli</name>
    <dbReference type="NCBI Taxonomy" id="627624"/>
    <lineage>
        <taxon>Bacteria</taxon>
        <taxon>Bacillati</taxon>
        <taxon>Actinomycetota</taxon>
        <taxon>Actinomycetes</taxon>
        <taxon>Propionibacteriales</taxon>
        <taxon>Nocardioidaceae</taxon>
        <taxon>Nocardioides</taxon>
    </lineage>
</organism>